<gene>
    <name evidence="1" type="ORF">Bpfe_006850</name>
</gene>
<dbReference type="Proteomes" id="UP001233172">
    <property type="component" value="Unassembled WGS sequence"/>
</dbReference>
<reference evidence="1" key="2">
    <citation type="submission" date="2023-04" db="EMBL/GenBank/DDBJ databases">
        <authorList>
            <person name="Bu L."/>
            <person name="Lu L."/>
            <person name="Laidemitt M.R."/>
            <person name="Zhang S.M."/>
            <person name="Mutuku M."/>
            <person name="Mkoji G."/>
            <person name="Steinauer M."/>
            <person name="Loker E.S."/>
        </authorList>
    </citation>
    <scope>NUCLEOTIDE SEQUENCE</scope>
    <source>
        <strain evidence="1">KasaAsao</strain>
        <tissue evidence="1">Whole Snail</tissue>
    </source>
</reference>
<name>A0AAD8C1K1_BIOPF</name>
<reference evidence="1" key="1">
    <citation type="journal article" date="2023" name="PLoS Negl. Trop. Dis.">
        <title>A genome sequence for Biomphalaria pfeifferi, the major vector snail for the human-infecting parasite Schistosoma mansoni.</title>
        <authorList>
            <person name="Bu L."/>
            <person name="Lu L."/>
            <person name="Laidemitt M.R."/>
            <person name="Zhang S.M."/>
            <person name="Mutuku M."/>
            <person name="Mkoji G."/>
            <person name="Steinauer M."/>
            <person name="Loker E.S."/>
        </authorList>
    </citation>
    <scope>NUCLEOTIDE SEQUENCE</scope>
    <source>
        <strain evidence="1">KasaAsao</strain>
    </source>
</reference>
<evidence type="ECO:0000313" key="1">
    <source>
        <dbReference type="EMBL" id="KAK0063699.1"/>
    </source>
</evidence>
<sequence>QDNLINNIDRMRNEIIVVSENSSRVIEKSFDASTWWFDNMTLFLNVLFDIQNALAIDIAESLD</sequence>
<feature type="non-terminal residue" evidence="1">
    <location>
        <position position="1"/>
    </location>
</feature>
<evidence type="ECO:0000313" key="2">
    <source>
        <dbReference type="Proteomes" id="UP001233172"/>
    </source>
</evidence>
<protein>
    <submittedName>
        <fullName evidence="1">Uncharacterized protein</fullName>
    </submittedName>
</protein>
<comment type="caution">
    <text evidence="1">The sequence shown here is derived from an EMBL/GenBank/DDBJ whole genome shotgun (WGS) entry which is preliminary data.</text>
</comment>
<proteinExistence type="predicted"/>
<organism evidence="1 2">
    <name type="scientific">Biomphalaria pfeifferi</name>
    <name type="common">Bloodfluke planorb</name>
    <name type="synonym">Freshwater snail</name>
    <dbReference type="NCBI Taxonomy" id="112525"/>
    <lineage>
        <taxon>Eukaryota</taxon>
        <taxon>Metazoa</taxon>
        <taxon>Spiralia</taxon>
        <taxon>Lophotrochozoa</taxon>
        <taxon>Mollusca</taxon>
        <taxon>Gastropoda</taxon>
        <taxon>Heterobranchia</taxon>
        <taxon>Euthyneura</taxon>
        <taxon>Panpulmonata</taxon>
        <taxon>Hygrophila</taxon>
        <taxon>Lymnaeoidea</taxon>
        <taxon>Planorbidae</taxon>
        <taxon>Biomphalaria</taxon>
    </lineage>
</organism>
<keyword evidence="2" id="KW-1185">Reference proteome</keyword>
<feature type="non-terminal residue" evidence="1">
    <location>
        <position position="63"/>
    </location>
</feature>
<dbReference type="EMBL" id="JASAOG010000020">
    <property type="protein sequence ID" value="KAK0063699.1"/>
    <property type="molecule type" value="Genomic_DNA"/>
</dbReference>
<dbReference type="AlphaFoldDB" id="A0AAD8C1K1"/>
<accession>A0AAD8C1K1</accession>